<dbReference type="RefSeq" id="WP_343908097.1">
    <property type="nucleotide sequence ID" value="NZ_BAAAJE010000014.1"/>
</dbReference>
<sequence length="401" mass="41683">MNESEALIIALAAALSAGGGYAAAKAGAAKSAGAAPAPAPAQPAPAEDPKPHAREDPEKAAGEDASSGDSWRTGLVSQWGGVITTLSGLAAALGTYSLTKTLGTGDLSQRETYAVVAAAVAFAVGVGMLLMIPVSLRAKSKVLVADAVERQNRWNSKKHGGRKGKLVVPASSLFGYADITAFDRANEDLVKDLRETYWEQGQAPPPDKLARVRFFGQQRRQIEDIVATVELRRASRRAAIFAVAGMVLAVVGFTTATVINNSSVRDAKLTDARTERANTVADARTQQFYKMVDAAQTHTRSLQTKVLDDALAQPSVGSVLPALPSAVVVTFPDGKTAADALGVPAADLDAACWSERTGSALAVGEPPAGTDPNRVVFVAFPATKQCPAGAAWVEVGWRVAA</sequence>
<evidence type="ECO:0000313" key="4">
    <source>
        <dbReference type="Proteomes" id="UP001499979"/>
    </source>
</evidence>
<proteinExistence type="predicted"/>
<keyword evidence="2" id="KW-0812">Transmembrane</keyword>
<feature type="compositionally biased region" description="Basic and acidic residues" evidence="1">
    <location>
        <begin position="47"/>
        <end position="62"/>
    </location>
</feature>
<accession>A0ABN1UEB9</accession>
<comment type="caution">
    <text evidence="3">The sequence shown here is derived from an EMBL/GenBank/DDBJ whole genome shotgun (WGS) entry which is preliminary data.</text>
</comment>
<evidence type="ECO:0000256" key="2">
    <source>
        <dbReference type="SAM" id="Phobius"/>
    </source>
</evidence>
<organism evidence="3 4">
    <name type="scientific">Nocardioides aquiterrae</name>
    <dbReference type="NCBI Taxonomy" id="203799"/>
    <lineage>
        <taxon>Bacteria</taxon>
        <taxon>Bacillati</taxon>
        <taxon>Actinomycetota</taxon>
        <taxon>Actinomycetes</taxon>
        <taxon>Propionibacteriales</taxon>
        <taxon>Nocardioidaceae</taxon>
        <taxon>Nocardioides</taxon>
    </lineage>
</organism>
<gene>
    <name evidence="3" type="ORF">GCM10009606_27030</name>
</gene>
<name>A0ABN1UEB9_9ACTN</name>
<feature type="region of interest" description="Disordered" evidence="1">
    <location>
        <begin position="32"/>
        <end position="71"/>
    </location>
</feature>
<dbReference type="EMBL" id="BAAAJE010000014">
    <property type="protein sequence ID" value="GAA1146723.1"/>
    <property type="molecule type" value="Genomic_DNA"/>
</dbReference>
<reference evidence="3 4" key="1">
    <citation type="journal article" date="2019" name="Int. J. Syst. Evol. Microbiol.">
        <title>The Global Catalogue of Microorganisms (GCM) 10K type strain sequencing project: providing services to taxonomists for standard genome sequencing and annotation.</title>
        <authorList>
            <consortium name="The Broad Institute Genomics Platform"/>
            <consortium name="The Broad Institute Genome Sequencing Center for Infectious Disease"/>
            <person name="Wu L."/>
            <person name="Ma J."/>
        </authorList>
    </citation>
    <scope>NUCLEOTIDE SEQUENCE [LARGE SCALE GENOMIC DNA]</scope>
    <source>
        <strain evidence="3 4">JCM 11813</strain>
    </source>
</reference>
<protein>
    <submittedName>
        <fullName evidence="3">Uncharacterized protein</fullName>
    </submittedName>
</protein>
<feature type="transmembrane region" description="Helical" evidence="2">
    <location>
        <begin position="238"/>
        <end position="259"/>
    </location>
</feature>
<feature type="transmembrane region" description="Helical" evidence="2">
    <location>
        <begin position="112"/>
        <end position="132"/>
    </location>
</feature>
<dbReference type="Proteomes" id="UP001499979">
    <property type="component" value="Unassembled WGS sequence"/>
</dbReference>
<evidence type="ECO:0000256" key="1">
    <source>
        <dbReference type="SAM" id="MobiDB-lite"/>
    </source>
</evidence>
<keyword evidence="4" id="KW-1185">Reference proteome</keyword>
<evidence type="ECO:0000313" key="3">
    <source>
        <dbReference type="EMBL" id="GAA1146723.1"/>
    </source>
</evidence>
<keyword evidence="2" id="KW-0472">Membrane</keyword>
<keyword evidence="2" id="KW-1133">Transmembrane helix</keyword>